<dbReference type="SUPFAM" id="SSF52833">
    <property type="entry name" value="Thioredoxin-like"/>
    <property type="match status" value="1"/>
</dbReference>
<accession>A0A936K5T7</accession>
<dbReference type="CDD" id="cd02966">
    <property type="entry name" value="TlpA_like_family"/>
    <property type="match status" value="1"/>
</dbReference>
<feature type="chain" id="PRO_5037612037" evidence="2">
    <location>
        <begin position="20"/>
        <end position="259"/>
    </location>
</feature>
<dbReference type="InterPro" id="IPR013766">
    <property type="entry name" value="Thioredoxin_domain"/>
</dbReference>
<keyword evidence="2" id="KW-0732">Signal</keyword>
<dbReference type="PROSITE" id="PS51352">
    <property type="entry name" value="THIOREDOXIN_2"/>
    <property type="match status" value="1"/>
</dbReference>
<name>A0A936K5T7_9BACT</name>
<feature type="domain" description="Thioredoxin" evidence="3">
    <location>
        <begin position="70"/>
        <end position="239"/>
    </location>
</feature>
<dbReference type="GO" id="GO:0016209">
    <property type="term" value="F:antioxidant activity"/>
    <property type="evidence" value="ECO:0007669"/>
    <property type="project" value="InterPro"/>
</dbReference>
<dbReference type="Proteomes" id="UP000709959">
    <property type="component" value="Unassembled WGS sequence"/>
</dbReference>
<reference evidence="4 5" key="1">
    <citation type="submission" date="2020-10" db="EMBL/GenBank/DDBJ databases">
        <title>Connecting structure to function with the recovery of over 1000 high-quality activated sludge metagenome-assembled genomes encoding full-length rRNA genes using long-read sequencing.</title>
        <authorList>
            <person name="Singleton C.M."/>
            <person name="Petriglieri F."/>
            <person name="Kristensen J.M."/>
            <person name="Kirkegaard R.H."/>
            <person name="Michaelsen T.Y."/>
            <person name="Andersen M.H."/>
            <person name="Karst S.M."/>
            <person name="Dueholm M.S."/>
            <person name="Nielsen P.H."/>
            <person name="Albertsen M."/>
        </authorList>
    </citation>
    <scope>NUCLEOTIDE SEQUENCE [LARGE SCALE GENOMIC DNA]</scope>
    <source>
        <strain evidence="4">OdNE_18-Q3-R46-58_MAXAC.008</strain>
    </source>
</reference>
<dbReference type="PANTHER" id="PTHR42852:SF13">
    <property type="entry name" value="PROTEIN DIPZ"/>
    <property type="match status" value="1"/>
</dbReference>
<dbReference type="Pfam" id="PF00578">
    <property type="entry name" value="AhpC-TSA"/>
    <property type="match status" value="1"/>
</dbReference>
<dbReference type="Gene3D" id="3.40.30.10">
    <property type="entry name" value="Glutaredoxin"/>
    <property type="match status" value="1"/>
</dbReference>
<evidence type="ECO:0000259" key="3">
    <source>
        <dbReference type="PROSITE" id="PS51352"/>
    </source>
</evidence>
<gene>
    <name evidence="4" type="ORF">IPN91_05765</name>
</gene>
<dbReference type="GO" id="GO:0016491">
    <property type="term" value="F:oxidoreductase activity"/>
    <property type="evidence" value="ECO:0007669"/>
    <property type="project" value="InterPro"/>
</dbReference>
<feature type="region of interest" description="Disordered" evidence="1">
    <location>
        <begin position="237"/>
        <end position="259"/>
    </location>
</feature>
<protein>
    <submittedName>
        <fullName evidence="4">TlpA family protein disulfide reductase</fullName>
    </submittedName>
</protein>
<dbReference type="AlphaFoldDB" id="A0A936K5T7"/>
<proteinExistence type="predicted"/>
<evidence type="ECO:0000313" key="4">
    <source>
        <dbReference type="EMBL" id="MBK8572149.1"/>
    </source>
</evidence>
<dbReference type="InterPro" id="IPR050553">
    <property type="entry name" value="Thioredoxin_ResA/DsbE_sf"/>
</dbReference>
<dbReference type="EMBL" id="JADKCH010000003">
    <property type="protein sequence ID" value="MBK8572149.1"/>
    <property type="molecule type" value="Genomic_DNA"/>
</dbReference>
<dbReference type="PANTHER" id="PTHR42852">
    <property type="entry name" value="THIOL:DISULFIDE INTERCHANGE PROTEIN DSBE"/>
    <property type="match status" value="1"/>
</dbReference>
<dbReference type="InterPro" id="IPR036249">
    <property type="entry name" value="Thioredoxin-like_sf"/>
</dbReference>
<feature type="compositionally biased region" description="Low complexity" evidence="1">
    <location>
        <begin position="248"/>
        <end position="259"/>
    </location>
</feature>
<sequence length="259" mass="28377">MPRRLITSLLLGLTASALAAQGIFTNASKPSDAICPRVMEDKTELEFKSQYGRNQADASHALYTQKGDWLFPPAERKDVSAFAAYDAKSKSTSISSLKGKVILVGLWSTRCDPSAKMLMEFASLFPKKDQFGFELLAVNFDENQHGGDAFPGVELGVEGGWRAINKFMNRNRQFFEASKMPVFTPGLGKEGPSNFMDMVYSVPVLFVVDRQGKLAEIHIGYREGFVGEAVMRALRERPQPVAAPPAPVSAAEPAKPAQQ</sequence>
<dbReference type="InterPro" id="IPR000866">
    <property type="entry name" value="AhpC/TSA"/>
</dbReference>
<evidence type="ECO:0000256" key="2">
    <source>
        <dbReference type="SAM" id="SignalP"/>
    </source>
</evidence>
<comment type="caution">
    <text evidence="4">The sequence shown here is derived from an EMBL/GenBank/DDBJ whole genome shotgun (WGS) entry which is preliminary data.</text>
</comment>
<feature type="signal peptide" evidence="2">
    <location>
        <begin position="1"/>
        <end position="19"/>
    </location>
</feature>
<evidence type="ECO:0000313" key="5">
    <source>
        <dbReference type="Proteomes" id="UP000709959"/>
    </source>
</evidence>
<evidence type="ECO:0000256" key="1">
    <source>
        <dbReference type="SAM" id="MobiDB-lite"/>
    </source>
</evidence>
<organism evidence="4 5">
    <name type="scientific">Candidatus Geothrix odensensis</name>
    <dbReference type="NCBI Taxonomy" id="2954440"/>
    <lineage>
        <taxon>Bacteria</taxon>
        <taxon>Pseudomonadati</taxon>
        <taxon>Acidobacteriota</taxon>
        <taxon>Holophagae</taxon>
        <taxon>Holophagales</taxon>
        <taxon>Holophagaceae</taxon>
        <taxon>Geothrix</taxon>
    </lineage>
</organism>